<proteinExistence type="predicted"/>
<protein>
    <recommendedName>
        <fullName evidence="3">DUF3618 domain-containing protein</fullName>
    </recommendedName>
</protein>
<evidence type="ECO:0008006" key="3">
    <source>
        <dbReference type="Google" id="ProtNLM"/>
    </source>
</evidence>
<reference evidence="1 2" key="1">
    <citation type="submission" date="2024-10" db="EMBL/GenBank/DDBJ databases">
        <title>Paracoccus drimophilus sp. nov., a novel bacterium from corn roots in Hunan.</title>
        <authorList>
            <person name="Li X."/>
        </authorList>
    </citation>
    <scope>NUCLEOTIDE SEQUENCE [LARGE SCALE GENOMIC DNA]</scope>
    <source>
        <strain evidence="1 2">NGMCC 1.201697</strain>
    </source>
</reference>
<name>A0ABW7LJL2_9RHOB</name>
<dbReference type="EMBL" id="JBIMPR010000006">
    <property type="protein sequence ID" value="MFH5774516.1"/>
    <property type="molecule type" value="Genomic_DNA"/>
</dbReference>
<gene>
    <name evidence="1" type="ORF">ACHFJ0_09705</name>
</gene>
<keyword evidence="2" id="KW-1185">Reference proteome</keyword>
<comment type="caution">
    <text evidence="1">The sequence shown here is derived from an EMBL/GenBank/DDBJ whole genome shotgun (WGS) entry which is preliminary data.</text>
</comment>
<sequence>MTETTPATSDRDQQLAVYDRRLADTGRLLDLQYELHAERLRRSIEQLKSNPNANPFGQEPAIAPWKLAVLITGSSAIGTGSVLLLAKALSVI</sequence>
<dbReference type="Proteomes" id="UP001609376">
    <property type="component" value="Unassembled WGS sequence"/>
</dbReference>
<evidence type="ECO:0000313" key="1">
    <source>
        <dbReference type="EMBL" id="MFH5774516.1"/>
    </source>
</evidence>
<evidence type="ECO:0000313" key="2">
    <source>
        <dbReference type="Proteomes" id="UP001609376"/>
    </source>
</evidence>
<accession>A0ABW7LJL2</accession>
<organism evidence="1 2">
    <name type="scientific">Paracoccus broussonetiae subsp. drimophilus</name>
    <dbReference type="NCBI Taxonomy" id="3373869"/>
    <lineage>
        <taxon>Bacteria</taxon>
        <taxon>Pseudomonadati</taxon>
        <taxon>Pseudomonadota</taxon>
        <taxon>Alphaproteobacteria</taxon>
        <taxon>Rhodobacterales</taxon>
        <taxon>Paracoccaceae</taxon>
        <taxon>Paracoccus</taxon>
        <taxon>Paracoccus broussonetiae</taxon>
    </lineage>
</organism>
<dbReference type="RefSeq" id="WP_395133556.1">
    <property type="nucleotide sequence ID" value="NZ_JBIMPR010000006.1"/>
</dbReference>